<dbReference type="PANTHER" id="PTHR46481:SF10">
    <property type="entry name" value="ZINC FINGER BED DOMAIN-CONTAINING PROTEIN 39"/>
    <property type="match status" value="1"/>
</dbReference>
<dbReference type="EMBL" id="LSBJ02000019">
    <property type="protein sequence ID" value="OAQ58218.1"/>
    <property type="molecule type" value="Genomic_DNA"/>
</dbReference>
<evidence type="ECO:0000259" key="6">
    <source>
        <dbReference type="Pfam" id="PF05699"/>
    </source>
</evidence>
<name>A0A179EYG8_METCM</name>
<proteinExistence type="predicted"/>
<evidence type="ECO:0000256" key="4">
    <source>
        <dbReference type="ARBA" id="ARBA00022833"/>
    </source>
</evidence>
<dbReference type="InterPro" id="IPR052035">
    <property type="entry name" value="ZnF_BED_domain_contain"/>
</dbReference>
<dbReference type="Proteomes" id="UP000078397">
    <property type="component" value="Unassembled WGS sequence"/>
</dbReference>
<accession>A0A179EYG8</accession>
<evidence type="ECO:0000313" key="8">
    <source>
        <dbReference type="Proteomes" id="UP000078397"/>
    </source>
</evidence>
<dbReference type="InterPro" id="IPR012337">
    <property type="entry name" value="RNaseH-like_sf"/>
</dbReference>
<dbReference type="GO" id="GO:0008270">
    <property type="term" value="F:zinc ion binding"/>
    <property type="evidence" value="ECO:0007669"/>
    <property type="project" value="UniProtKB-KW"/>
</dbReference>
<evidence type="ECO:0000256" key="2">
    <source>
        <dbReference type="ARBA" id="ARBA00022723"/>
    </source>
</evidence>
<dbReference type="KEGG" id="pchm:VFPPC_11778"/>
<reference evidence="7 8" key="1">
    <citation type="journal article" date="2016" name="PLoS Pathog.">
        <title>Biosynthesis of antibiotic leucinostatins in bio-control fungus Purpureocillium lilacinum and their inhibition on phytophthora revealed by genome mining.</title>
        <authorList>
            <person name="Wang G."/>
            <person name="Liu Z."/>
            <person name="Lin R."/>
            <person name="Li E."/>
            <person name="Mao Z."/>
            <person name="Ling J."/>
            <person name="Yang Y."/>
            <person name="Yin W.B."/>
            <person name="Xie B."/>
        </authorList>
    </citation>
    <scope>NUCLEOTIDE SEQUENCE [LARGE SCALE GENOMIC DNA]</scope>
    <source>
        <strain evidence="7">170</strain>
    </source>
</reference>
<dbReference type="GO" id="GO:0046983">
    <property type="term" value="F:protein dimerization activity"/>
    <property type="evidence" value="ECO:0007669"/>
    <property type="project" value="InterPro"/>
</dbReference>
<organism evidence="7 8">
    <name type="scientific">Pochonia chlamydosporia 170</name>
    <dbReference type="NCBI Taxonomy" id="1380566"/>
    <lineage>
        <taxon>Eukaryota</taxon>
        <taxon>Fungi</taxon>
        <taxon>Dikarya</taxon>
        <taxon>Ascomycota</taxon>
        <taxon>Pezizomycotina</taxon>
        <taxon>Sordariomycetes</taxon>
        <taxon>Hypocreomycetidae</taxon>
        <taxon>Hypocreales</taxon>
        <taxon>Clavicipitaceae</taxon>
        <taxon>Pochonia</taxon>
    </lineage>
</organism>
<dbReference type="InterPro" id="IPR008906">
    <property type="entry name" value="HATC_C_dom"/>
</dbReference>
<keyword evidence="8" id="KW-1185">Reference proteome</keyword>
<dbReference type="PANTHER" id="PTHR46481">
    <property type="entry name" value="ZINC FINGER BED DOMAIN-CONTAINING PROTEIN 4"/>
    <property type="match status" value="1"/>
</dbReference>
<comment type="subcellular location">
    <subcellularLocation>
        <location evidence="1">Nucleus</location>
    </subcellularLocation>
</comment>
<dbReference type="STRING" id="1380566.A0A179EYG8"/>
<protein>
    <submittedName>
        <fullName evidence="7">Ribonuclease H-like protein</fullName>
    </submittedName>
</protein>
<gene>
    <name evidence="7" type="ORF">VFPPC_11778</name>
</gene>
<evidence type="ECO:0000256" key="1">
    <source>
        <dbReference type="ARBA" id="ARBA00004123"/>
    </source>
</evidence>
<comment type="caution">
    <text evidence="7">The sequence shown here is derived from an EMBL/GenBank/DDBJ whole genome shotgun (WGS) entry which is preliminary data.</text>
</comment>
<evidence type="ECO:0000256" key="5">
    <source>
        <dbReference type="ARBA" id="ARBA00023242"/>
    </source>
</evidence>
<feature type="domain" description="HAT C-terminal dimerisation" evidence="6">
    <location>
        <begin position="354"/>
        <end position="437"/>
    </location>
</feature>
<dbReference type="OrthoDB" id="5147528at2759"/>
<dbReference type="AlphaFoldDB" id="A0A179EYG8"/>
<dbReference type="RefSeq" id="XP_018136410.1">
    <property type="nucleotide sequence ID" value="XM_018289861.2"/>
</dbReference>
<keyword evidence="2" id="KW-0479">Metal-binding</keyword>
<dbReference type="Pfam" id="PF05699">
    <property type="entry name" value="Dimer_Tnp_hAT"/>
    <property type="match status" value="1"/>
</dbReference>
<dbReference type="SUPFAM" id="SSF53098">
    <property type="entry name" value="Ribonuclease H-like"/>
    <property type="match status" value="1"/>
</dbReference>
<keyword evidence="5" id="KW-0539">Nucleus</keyword>
<dbReference type="GeneID" id="28853855"/>
<sequence>MSLLALRPVANHSGEKQFVTLLPVLRDFGILRRIGSVVGDNSSTNDTLCRASSTCLREEEDIDWDPEVHRLRCLGHVINLAVQAFLFKDSLDLNQCELYDDSEGHAEIQKQRAKFRLLGPLGKLHNLVVNIRSSSGRTKEFKELAGRLIPLDNRTRWNSWYQMLQVATEQGIASALDSYTKNHFDDLSADFLLPEEWVRLRTIKDILQPFSRATLATQGDHATLDKVLFTMDVLIRCFDEIAYKSDPELSSRIQRGWEVFDKYYSKTDSSPYYAAALILHPSYRKTYIYANWKKKWHKPAFKQVKDLWLAYRDATDADALSHHLVDDGGDKDLDAFDRISRNLQNCTRPSSQDEYEDYISYDPYDITPMTALSWWLQEQQRKRWPRLSRMAIDILSMPAMSDEPERVFSGTRRTISWERAQLDADQVEKGECLKQWVRNDTLKGCEGGEVHVFG</sequence>
<keyword evidence="4" id="KW-0862">Zinc</keyword>
<evidence type="ECO:0000313" key="7">
    <source>
        <dbReference type="EMBL" id="OAQ58218.1"/>
    </source>
</evidence>
<dbReference type="GO" id="GO:0005634">
    <property type="term" value="C:nucleus"/>
    <property type="evidence" value="ECO:0007669"/>
    <property type="project" value="UniProtKB-SubCell"/>
</dbReference>
<keyword evidence="3" id="KW-0863">Zinc-finger</keyword>
<evidence type="ECO:0000256" key="3">
    <source>
        <dbReference type="ARBA" id="ARBA00022771"/>
    </source>
</evidence>